<reference evidence="5" key="1">
    <citation type="submission" date="2020-09" db="EMBL/GenBank/DDBJ databases">
        <authorList>
            <person name="Kim M.K."/>
        </authorList>
    </citation>
    <scope>NUCLEOTIDE SEQUENCE</scope>
    <source>
        <strain evidence="5">BT702</strain>
    </source>
</reference>
<dbReference type="RefSeq" id="WP_190888192.1">
    <property type="nucleotide sequence ID" value="NZ_JACWZY010000014.1"/>
</dbReference>
<keyword evidence="1" id="KW-0805">Transcription regulation</keyword>
<sequence length="265" mass="30012">MHFRLYDIAPVLKPFVKEICSIESDKPATTSPPIRVLPDTCVELFVNIGQPQTIASLAGKIANAGRCFVTSRMNRFMDVQTLSNVSFVSVCFSGGNAYPFFPVSMQDIANQVVDLHDLWGRSANDMQYYVEEAPTMAQRVQLIQQYLIRQLSKTVTYDPGITYCIEQIRQVHGQLSLEELANRVGISNRQLVRRFNQCIGLSPKEFSRITLFKQALKQLKSYPESSLTEIAYASGYYDQSHFIHACRDYSGLTPRQLLSANYILC</sequence>
<evidence type="ECO:0000259" key="4">
    <source>
        <dbReference type="PROSITE" id="PS01124"/>
    </source>
</evidence>
<dbReference type="EMBL" id="JACWZY010000014">
    <property type="protein sequence ID" value="MBD2702336.1"/>
    <property type="molecule type" value="Genomic_DNA"/>
</dbReference>
<dbReference type="Pfam" id="PF12833">
    <property type="entry name" value="HTH_18"/>
    <property type="match status" value="1"/>
</dbReference>
<keyword evidence="3" id="KW-0804">Transcription</keyword>
<evidence type="ECO:0000256" key="1">
    <source>
        <dbReference type="ARBA" id="ARBA00023015"/>
    </source>
</evidence>
<proteinExistence type="predicted"/>
<dbReference type="InterPro" id="IPR046532">
    <property type="entry name" value="DUF6597"/>
</dbReference>
<comment type="caution">
    <text evidence="5">The sequence shown here is derived from an EMBL/GenBank/DDBJ whole genome shotgun (WGS) entry which is preliminary data.</text>
</comment>
<name>A0A926Y3Y3_9BACT</name>
<gene>
    <name evidence="5" type="ORF">IC229_16930</name>
</gene>
<evidence type="ECO:0000313" key="6">
    <source>
        <dbReference type="Proteomes" id="UP000598820"/>
    </source>
</evidence>
<dbReference type="SMART" id="SM00342">
    <property type="entry name" value="HTH_ARAC"/>
    <property type="match status" value="1"/>
</dbReference>
<protein>
    <submittedName>
        <fullName evidence="5">AraC family transcriptional regulator</fullName>
    </submittedName>
</protein>
<dbReference type="PANTHER" id="PTHR46796">
    <property type="entry name" value="HTH-TYPE TRANSCRIPTIONAL ACTIVATOR RHAS-RELATED"/>
    <property type="match status" value="1"/>
</dbReference>
<evidence type="ECO:0000313" key="5">
    <source>
        <dbReference type="EMBL" id="MBD2702336.1"/>
    </source>
</evidence>
<dbReference type="Pfam" id="PF20240">
    <property type="entry name" value="DUF6597"/>
    <property type="match status" value="1"/>
</dbReference>
<dbReference type="InterPro" id="IPR009057">
    <property type="entry name" value="Homeodomain-like_sf"/>
</dbReference>
<evidence type="ECO:0000256" key="2">
    <source>
        <dbReference type="ARBA" id="ARBA00023125"/>
    </source>
</evidence>
<keyword evidence="2" id="KW-0238">DNA-binding</keyword>
<accession>A0A926Y3Y3</accession>
<dbReference type="SUPFAM" id="SSF46689">
    <property type="entry name" value="Homeodomain-like"/>
    <property type="match status" value="2"/>
</dbReference>
<dbReference type="PROSITE" id="PS01124">
    <property type="entry name" value="HTH_ARAC_FAMILY_2"/>
    <property type="match status" value="1"/>
</dbReference>
<dbReference type="GO" id="GO:0003700">
    <property type="term" value="F:DNA-binding transcription factor activity"/>
    <property type="evidence" value="ECO:0007669"/>
    <property type="project" value="InterPro"/>
</dbReference>
<organism evidence="5 6">
    <name type="scientific">Spirosoma profusum</name>
    <dbReference type="NCBI Taxonomy" id="2771354"/>
    <lineage>
        <taxon>Bacteria</taxon>
        <taxon>Pseudomonadati</taxon>
        <taxon>Bacteroidota</taxon>
        <taxon>Cytophagia</taxon>
        <taxon>Cytophagales</taxon>
        <taxon>Cytophagaceae</taxon>
        <taxon>Spirosoma</taxon>
    </lineage>
</organism>
<keyword evidence="6" id="KW-1185">Reference proteome</keyword>
<dbReference type="GO" id="GO:0043565">
    <property type="term" value="F:sequence-specific DNA binding"/>
    <property type="evidence" value="ECO:0007669"/>
    <property type="project" value="InterPro"/>
</dbReference>
<dbReference type="AlphaFoldDB" id="A0A926Y3Y3"/>
<dbReference type="Gene3D" id="1.10.10.60">
    <property type="entry name" value="Homeodomain-like"/>
    <property type="match status" value="1"/>
</dbReference>
<dbReference type="PANTHER" id="PTHR46796:SF13">
    <property type="entry name" value="HTH-TYPE TRANSCRIPTIONAL ACTIVATOR RHAS"/>
    <property type="match status" value="1"/>
</dbReference>
<evidence type="ECO:0000256" key="3">
    <source>
        <dbReference type="ARBA" id="ARBA00023163"/>
    </source>
</evidence>
<dbReference type="InterPro" id="IPR018060">
    <property type="entry name" value="HTH_AraC"/>
</dbReference>
<feature type="domain" description="HTH araC/xylS-type" evidence="4">
    <location>
        <begin position="158"/>
        <end position="260"/>
    </location>
</feature>
<dbReference type="InterPro" id="IPR050204">
    <property type="entry name" value="AraC_XylS_family_regulators"/>
</dbReference>
<dbReference type="Proteomes" id="UP000598820">
    <property type="component" value="Unassembled WGS sequence"/>
</dbReference>